<sequence>MEMINGQKEAKGWKPPTRLQKKAPASLKLDQVPTSAANDSFNETSKAIPLLSPLVLSPQPLPEMLEKRRFGCAADQHDVEDKRSEAVPLPADGWQHPAVPTTFTDPSSLFAFFQSQCVIVNPAHGMKESEIVKELALLQDFGGRVSHCKS</sequence>
<protein>
    <submittedName>
        <fullName evidence="2">Uncharacterized protein</fullName>
    </submittedName>
</protein>
<evidence type="ECO:0000313" key="3">
    <source>
        <dbReference type="Proteomes" id="UP000813462"/>
    </source>
</evidence>
<evidence type="ECO:0000313" key="2">
    <source>
        <dbReference type="EMBL" id="KAH7542408.1"/>
    </source>
</evidence>
<dbReference type="PANTHER" id="PTHR33912">
    <property type="entry name" value="OS01G0939400 PROTEIN"/>
    <property type="match status" value="1"/>
</dbReference>
<reference evidence="2" key="1">
    <citation type="journal article" date="2021" name="Front. Plant Sci.">
        <title>Chromosome-Scale Genome Assembly for Chinese Sour Jujube and Insights Into Its Genome Evolution and Domestication Signature.</title>
        <authorList>
            <person name="Shen L.-Y."/>
            <person name="Luo H."/>
            <person name="Wang X.-L."/>
            <person name="Wang X.-M."/>
            <person name="Qiu X.-J."/>
            <person name="Liu H."/>
            <person name="Zhou S.-S."/>
            <person name="Jia K.-H."/>
            <person name="Nie S."/>
            <person name="Bao Y.-T."/>
            <person name="Zhang R.-G."/>
            <person name="Yun Q.-Z."/>
            <person name="Chai Y.-H."/>
            <person name="Lu J.-Y."/>
            <person name="Li Y."/>
            <person name="Zhao S.-W."/>
            <person name="Mao J.-F."/>
            <person name="Jia S.-G."/>
            <person name="Mao Y.-M."/>
        </authorList>
    </citation>
    <scope>NUCLEOTIDE SEQUENCE</scope>
    <source>
        <strain evidence="2">AT0</strain>
        <tissue evidence="2">Leaf</tissue>
    </source>
</reference>
<organism evidence="2 3">
    <name type="scientific">Ziziphus jujuba var. spinosa</name>
    <dbReference type="NCBI Taxonomy" id="714518"/>
    <lineage>
        <taxon>Eukaryota</taxon>
        <taxon>Viridiplantae</taxon>
        <taxon>Streptophyta</taxon>
        <taxon>Embryophyta</taxon>
        <taxon>Tracheophyta</taxon>
        <taxon>Spermatophyta</taxon>
        <taxon>Magnoliopsida</taxon>
        <taxon>eudicotyledons</taxon>
        <taxon>Gunneridae</taxon>
        <taxon>Pentapetalae</taxon>
        <taxon>rosids</taxon>
        <taxon>fabids</taxon>
        <taxon>Rosales</taxon>
        <taxon>Rhamnaceae</taxon>
        <taxon>Paliureae</taxon>
        <taxon>Ziziphus</taxon>
    </lineage>
</organism>
<feature type="region of interest" description="Disordered" evidence="1">
    <location>
        <begin position="1"/>
        <end position="40"/>
    </location>
</feature>
<comment type="caution">
    <text evidence="2">The sequence shown here is derived from an EMBL/GenBank/DDBJ whole genome shotgun (WGS) entry which is preliminary data.</text>
</comment>
<dbReference type="EMBL" id="JAEACU010000002">
    <property type="protein sequence ID" value="KAH7542408.1"/>
    <property type="molecule type" value="Genomic_DNA"/>
</dbReference>
<dbReference type="InterPro" id="IPR040381">
    <property type="entry name" value="At4g14450-like"/>
</dbReference>
<feature type="region of interest" description="Disordered" evidence="1">
    <location>
        <begin position="76"/>
        <end position="100"/>
    </location>
</feature>
<proteinExistence type="predicted"/>
<accession>A0A978VUB3</accession>
<name>A0A978VUB3_ZIZJJ</name>
<dbReference type="AlphaFoldDB" id="A0A978VUB3"/>
<evidence type="ECO:0000256" key="1">
    <source>
        <dbReference type="SAM" id="MobiDB-lite"/>
    </source>
</evidence>
<dbReference type="Proteomes" id="UP000813462">
    <property type="component" value="Unassembled WGS sequence"/>
</dbReference>
<feature type="compositionally biased region" description="Basic and acidic residues" evidence="1">
    <location>
        <begin position="76"/>
        <end position="85"/>
    </location>
</feature>
<dbReference type="PANTHER" id="PTHR33912:SF5">
    <property type="entry name" value="F22G5.17"/>
    <property type="match status" value="1"/>
</dbReference>
<gene>
    <name evidence="2" type="ORF">FEM48_Zijuj02G0070300</name>
</gene>